<comment type="caution">
    <text evidence="3">The sequence shown here is derived from an EMBL/GenBank/DDBJ whole genome shotgun (WGS) entry which is preliminary data.</text>
</comment>
<dbReference type="GO" id="GO:0000160">
    <property type="term" value="P:phosphorelay signal transduction system"/>
    <property type="evidence" value="ECO:0007669"/>
    <property type="project" value="InterPro"/>
</dbReference>
<organism evidence="3 4">
    <name type="scientific">Hortaea werneckii</name>
    <name type="common">Black yeast</name>
    <name type="synonym">Cladosporium werneckii</name>
    <dbReference type="NCBI Taxonomy" id="91943"/>
    <lineage>
        <taxon>Eukaryota</taxon>
        <taxon>Fungi</taxon>
        <taxon>Dikarya</taxon>
        <taxon>Ascomycota</taxon>
        <taxon>Pezizomycotina</taxon>
        <taxon>Dothideomycetes</taxon>
        <taxon>Dothideomycetidae</taxon>
        <taxon>Mycosphaerellales</taxon>
        <taxon>Teratosphaeriaceae</taxon>
        <taxon>Hortaea</taxon>
    </lineage>
</organism>
<evidence type="ECO:0000313" key="3">
    <source>
        <dbReference type="EMBL" id="RMY86576.1"/>
    </source>
</evidence>
<gene>
    <name evidence="3" type="ORF">D0864_07046</name>
</gene>
<evidence type="ECO:0000313" key="4">
    <source>
        <dbReference type="Proteomes" id="UP000269539"/>
    </source>
</evidence>
<name>A0A3M7FD94_HORWE</name>
<dbReference type="PANTHER" id="PTHR42085">
    <property type="entry name" value="F-BOX DOMAIN-CONTAINING PROTEIN"/>
    <property type="match status" value="1"/>
</dbReference>
<dbReference type="InterPro" id="IPR001789">
    <property type="entry name" value="Sig_transdc_resp-reg_receiver"/>
</dbReference>
<dbReference type="Gene3D" id="3.40.50.2300">
    <property type="match status" value="1"/>
</dbReference>
<dbReference type="SUPFAM" id="SSF52172">
    <property type="entry name" value="CheY-like"/>
    <property type="match status" value="1"/>
</dbReference>
<evidence type="ECO:0000259" key="2">
    <source>
        <dbReference type="PROSITE" id="PS50110"/>
    </source>
</evidence>
<reference evidence="3 4" key="1">
    <citation type="journal article" date="2018" name="BMC Genomics">
        <title>Genomic evidence for intraspecific hybridization in a clonal and extremely halotolerant yeast.</title>
        <authorList>
            <person name="Gostincar C."/>
            <person name="Stajich J.E."/>
            <person name="Zupancic J."/>
            <person name="Zalar P."/>
            <person name="Gunde-Cimerman N."/>
        </authorList>
    </citation>
    <scope>NUCLEOTIDE SEQUENCE [LARGE SCALE GENOMIC DNA]</scope>
    <source>
        <strain evidence="3 4">EXF-10513</strain>
    </source>
</reference>
<dbReference type="PROSITE" id="PS50110">
    <property type="entry name" value="RESPONSE_REGULATORY"/>
    <property type="match status" value="1"/>
</dbReference>
<protein>
    <recommendedName>
        <fullName evidence="2">Response regulatory domain-containing protein</fullName>
    </recommendedName>
</protein>
<evidence type="ECO:0000256" key="1">
    <source>
        <dbReference type="PROSITE-ProRule" id="PRU00169"/>
    </source>
</evidence>
<proteinExistence type="predicted"/>
<dbReference type="AlphaFoldDB" id="A0A3M7FD94"/>
<feature type="domain" description="Response regulatory" evidence="2">
    <location>
        <begin position="75"/>
        <end position="239"/>
    </location>
</feature>
<dbReference type="VEuPathDB" id="FungiDB:BTJ68_03567"/>
<accession>A0A3M7FD94</accession>
<dbReference type="EMBL" id="QWIO01000736">
    <property type="protein sequence ID" value="RMY86576.1"/>
    <property type="molecule type" value="Genomic_DNA"/>
</dbReference>
<comment type="caution">
    <text evidence="1">Lacks conserved residue(s) required for the propagation of feature annotation.</text>
</comment>
<dbReference type="PANTHER" id="PTHR42085:SF1">
    <property type="entry name" value="F-BOX DOMAIN-CONTAINING PROTEIN"/>
    <property type="match status" value="1"/>
</dbReference>
<sequence>MELAPRYQYDKLAKERRLLFVFKPLKPSRFGAIFDPQREREMSTDRNQDSAQQVALTQKQVFEELGQRLSGKDKRVLLVEDNRVNQMVILKFLAKVNIKVDTVLDGSHLLRLPSELRIKIYELILAFNRPIKLRQTIAGSENTNILRTSKQVYEESLPVLFDINTVAVTLNDFCERTDSSLRCPVPTKRIRHMLVTSFAESIACNFLLDRCSICDITTEGFLRKIDSMSQLRSVIVEYQTHIGNFTRFKSFINQETCGELRSRIWPRAVALADSARDERQEVETLSELREIDHDIPDKVWLLLCTKKYGAADQYWGAVSKAWQRLDAQEASDGDEHDVF</sequence>
<dbReference type="Proteomes" id="UP000269539">
    <property type="component" value="Unassembled WGS sequence"/>
</dbReference>
<dbReference type="InterPro" id="IPR038883">
    <property type="entry name" value="AN11006-like"/>
</dbReference>
<dbReference type="InterPro" id="IPR011006">
    <property type="entry name" value="CheY-like_superfamily"/>
</dbReference>